<gene>
    <name evidence="2" type="ORF">M422DRAFT_50958</name>
</gene>
<dbReference type="SUPFAM" id="SSF54695">
    <property type="entry name" value="POZ domain"/>
    <property type="match status" value="1"/>
</dbReference>
<dbReference type="Pfam" id="PF00651">
    <property type="entry name" value="BTB"/>
    <property type="match status" value="1"/>
</dbReference>
<dbReference type="Proteomes" id="UP000054279">
    <property type="component" value="Unassembled WGS sequence"/>
</dbReference>
<sequence>MHADDTKQSPKDVHRDPDYYFEDGSAVILVQNMLFKVHRTILSRDSSAFETLFRLPSGKQAVEGTRDSDPVILQGDTPEQFRSLLWSLYSLPHEIVEAGPPQDPGEWHGFDRFSNLTQIAHKYCFKSLEIWSLGTFLKWLSPSSRQPPPRIHTSTAMSLRNASAEPEVLDRLQRVLELAVLCEDELLHDAVVQRLLDELRSHDADLPWFIGLGERFNIQTLSGAAYYALMIQGREKWLTLAKDSKLTHDQLKLTREQLAKLHNGYYALVSRWERYRSMQPTIPPCVHYGHSCRQRWQAYWKELTKDDLIMTRFPADVLGKLETVLSQLYAYTGIMDMHQECRGKAVQAVRSLLAETKDGLAANFVDLP</sequence>
<dbReference type="InterPro" id="IPR000210">
    <property type="entry name" value="BTB/POZ_dom"/>
</dbReference>
<evidence type="ECO:0000313" key="2">
    <source>
        <dbReference type="EMBL" id="KIJ36633.1"/>
    </source>
</evidence>
<dbReference type="AlphaFoldDB" id="A0A0C9U1G1"/>
<name>A0A0C9U1G1_SPHS4</name>
<keyword evidence="3" id="KW-1185">Reference proteome</keyword>
<protein>
    <recommendedName>
        <fullName evidence="1">BTB domain-containing protein</fullName>
    </recommendedName>
</protein>
<accession>A0A0C9U1G1</accession>
<dbReference type="PROSITE" id="PS50097">
    <property type="entry name" value="BTB"/>
    <property type="match status" value="1"/>
</dbReference>
<dbReference type="OrthoDB" id="8117402at2759"/>
<proteinExistence type="predicted"/>
<dbReference type="InterPro" id="IPR011333">
    <property type="entry name" value="SKP1/BTB/POZ_sf"/>
</dbReference>
<feature type="domain" description="BTB" evidence="1">
    <location>
        <begin position="24"/>
        <end position="97"/>
    </location>
</feature>
<dbReference type="HOGENOM" id="CLU_040061_1_0_1"/>
<evidence type="ECO:0000259" key="1">
    <source>
        <dbReference type="PROSITE" id="PS50097"/>
    </source>
</evidence>
<dbReference type="EMBL" id="KN837176">
    <property type="protein sequence ID" value="KIJ36633.1"/>
    <property type="molecule type" value="Genomic_DNA"/>
</dbReference>
<evidence type="ECO:0000313" key="3">
    <source>
        <dbReference type="Proteomes" id="UP000054279"/>
    </source>
</evidence>
<dbReference type="CDD" id="cd18186">
    <property type="entry name" value="BTB_POZ_ZBTB_KLHL-like"/>
    <property type="match status" value="1"/>
</dbReference>
<reference evidence="2 3" key="1">
    <citation type="submission" date="2014-06" db="EMBL/GenBank/DDBJ databases">
        <title>Evolutionary Origins and Diversification of the Mycorrhizal Mutualists.</title>
        <authorList>
            <consortium name="DOE Joint Genome Institute"/>
            <consortium name="Mycorrhizal Genomics Consortium"/>
            <person name="Kohler A."/>
            <person name="Kuo A."/>
            <person name="Nagy L.G."/>
            <person name="Floudas D."/>
            <person name="Copeland A."/>
            <person name="Barry K.W."/>
            <person name="Cichocki N."/>
            <person name="Veneault-Fourrey C."/>
            <person name="LaButti K."/>
            <person name="Lindquist E.A."/>
            <person name="Lipzen A."/>
            <person name="Lundell T."/>
            <person name="Morin E."/>
            <person name="Murat C."/>
            <person name="Riley R."/>
            <person name="Ohm R."/>
            <person name="Sun H."/>
            <person name="Tunlid A."/>
            <person name="Henrissat B."/>
            <person name="Grigoriev I.V."/>
            <person name="Hibbett D.S."/>
            <person name="Martin F."/>
        </authorList>
    </citation>
    <scope>NUCLEOTIDE SEQUENCE [LARGE SCALE GENOMIC DNA]</scope>
    <source>
        <strain evidence="2 3">SS14</strain>
    </source>
</reference>
<dbReference type="Gene3D" id="3.30.710.10">
    <property type="entry name" value="Potassium Channel Kv1.1, Chain A"/>
    <property type="match status" value="1"/>
</dbReference>
<organism evidence="2 3">
    <name type="scientific">Sphaerobolus stellatus (strain SS14)</name>
    <dbReference type="NCBI Taxonomy" id="990650"/>
    <lineage>
        <taxon>Eukaryota</taxon>
        <taxon>Fungi</taxon>
        <taxon>Dikarya</taxon>
        <taxon>Basidiomycota</taxon>
        <taxon>Agaricomycotina</taxon>
        <taxon>Agaricomycetes</taxon>
        <taxon>Phallomycetidae</taxon>
        <taxon>Geastrales</taxon>
        <taxon>Sphaerobolaceae</taxon>
        <taxon>Sphaerobolus</taxon>
    </lineage>
</organism>